<comment type="subcellular location">
    <subcellularLocation>
        <location evidence="1">Secreted</location>
    </subcellularLocation>
</comment>
<keyword evidence="21" id="KW-1185">Reference proteome</keyword>
<evidence type="ECO:0000256" key="15">
    <source>
        <dbReference type="SAM" id="MobiDB-lite"/>
    </source>
</evidence>
<feature type="disulfide bond" evidence="13">
    <location>
        <begin position="316"/>
        <end position="325"/>
    </location>
</feature>
<keyword evidence="2" id="KW-0964">Secreted</keyword>
<dbReference type="InterPro" id="IPR035976">
    <property type="entry name" value="Sushi/SCR/CCP_sf"/>
</dbReference>
<evidence type="ECO:0000256" key="6">
    <source>
        <dbReference type="ARBA" id="ARBA00022737"/>
    </source>
</evidence>
<feature type="region of interest" description="Disordered" evidence="15">
    <location>
        <begin position="456"/>
        <end position="632"/>
    </location>
</feature>
<accession>A0A8C4EM79</accession>
<reference evidence="20" key="1">
    <citation type="submission" date="2025-08" db="UniProtKB">
        <authorList>
            <consortium name="Ensembl"/>
        </authorList>
    </citation>
    <scope>IDENTIFICATION</scope>
</reference>
<keyword evidence="5" id="KW-0732">Signal</keyword>
<feature type="region of interest" description="Disordered" evidence="15">
    <location>
        <begin position="932"/>
        <end position="957"/>
    </location>
</feature>
<keyword evidence="3 13" id="KW-0245">EGF-like domain</keyword>
<evidence type="ECO:0000256" key="11">
    <source>
        <dbReference type="ARBA" id="ARBA00041872"/>
    </source>
</evidence>
<dbReference type="PANTHER" id="PTHR24254">
    <property type="entry name" value="PROTHROMBIN"/>
    <property type="match status" value="1"/>
</dbReference>
<evidence type="ECO:0000256" key="4">
    <source>
        <dbReference type="ARBA" id="ARBA00022542"/>
    </source>
</evidence>
<evidence type="ECO:0000256" key="12">
    <source>
        <dbReference type="ARBA" id="ARBA00042985"/>
    </source>
</evidence>
<feature type="compositionally biased region" description="Basic and acidic residues" evidence="15">
    <location>
        <begin position="456"/>
        <end position="494"/>
    </location>
</feature>
<reference evidence="20" key="2">
    <citation type="submission" date="2025-09" db="UniProtKB">
        <authorList>
            <consortium name="Ensembl"/>
        </authorList>
    </citation>
    <scope>IDENTIFICATION</scope>
</reference>
<proteinExistence type="predicted"/>
<dbReference type="FunFam" id="2.60.120.290:FF:000005">
    <property type="entry name" value="Procollagen C-endopeptidase enhancer 1"/>
    <property type="match status" value="1"/>
</dbReference>
<evidence type="ECO:0000256" key="9">
    <source>
        <dbReference type="ARBA" id="ARBA00037622"/>
    </source>
</evidence>
<dbReference type="InterPro" id="IPR035914">
    <property type="entry name" value="Sperma_CUB_dom_sf"/>
</dbReference>
<keyword evidence="4" id="KW-0721">Serine protease homolog</keyword>
<dbReference type="CDD" id="cd00033">
    <property type="entry name" value="CCP"/>
    <property type="match status" value="4"/>
</dbReference>
<dbReference type="GO" id="GO:0004252">
    <property type="term" value="F:serine-type endopeptidase activity"/>
    <property type="evidence" value="ECO:0007669"/>
    <property type="project" value="InterPro"/>
</dbReference>
<feature type="domain" description="Sushi" evidence="19">
    <location>
        <begin position="389"/>
        <end position="448"/>
    </location>
</feature>
<dbReference type="PROSITE" id="PS50240">
    <property type="entry name" value="TRYPSIN_DOM"/>
    <property type="match status" value="1"/>
</dbReference>
<dbReference type="InterPro" id="IPR001254">
    <property type="entry name" value="Trypsin_dom"/>
</dbReference>
<dbReference type="Gene3D" id="2.40.10.10">
    <property type="entry name" value="Trypsin-like serine proteases"/>
    <property type="match status" value="1"/>
</dbReference>
<dbReference type="Pfam" id="PF00008">
    <property type="entry name" value="EGF"/>
    <property type="match status" value="1"/>
</dbReference>
<dbReference type="PANTHER" id="PTHR24254:SF9">
    <property type="entry name" value="INACTIVE SERINE PROTEASE PAMR1"/>
    <property type="match status" value="1"/>
</dbReference>
<feature type="domain" description="EGF-like" evidence="17">
    <location>
        <begin position="289"/>
        <end position="326"/>
    </location>
</feature>
<dbReference type="SMART" id="SM00042">
    <property type="entry name" value="CUB"/>
    <property type="match status" value="1"/>
</dbReference>
<dbReference type="InterPro" id="IPR000859">
    <property type="entry name" value="CUB_dom"/>
</dbReference>
<dbReference type="SUPFAM" id="SSF57196">
    <property type="entry name" value="EGF/Laminin"/>
    <property type="match status" value="1"/>
</dbReference>
<dbReference type="GO" id="GO:0006508">
    <property type="term" value="P:proteolysis"/>
    <property type="evidence" value="ECO:0007669"/>
    <property type="project" value="InterPro"/>
</dbReference>
<evidence type="ECO:0000259" key="16">
    <source>
        <dbReference type="PROSITE" id="PS01180"/>
    </source>
</evidence>
<dbReference type="SUPFAM" id="SSF50494">
    <property type="entry name" value="Trypsin-like serine proteases"/>
    <property type="match status" value="1"/>
</dbReference>
<feature type="disulfide bond" evidence="14">
    <location>
        <begin position="419"/>
        <end position="446"/>
    </location>
</feature>
<dbReference type="PROSITE" id="PS50026">
    <property type="entry name" value="EGF_3"/>
    <property type="match status" value="1"/>
</dbReference>
<evidence type="ECO:0000256" key="14">
    <source>
        <dbReference type="PROSITE-ProRule" id="PRU00302"/>
    </source>
</evidence>
<dbReference type="Pfam" id="PF00084">
    <property type="entry name" value="Sushi"/>
    <property type="match status" value="4"/>
</dbReference>
<dbReference type="Gene3D" id="2.60.120.290">
    <property type="entry name" value="Spermadhesin, CUB domain"/>
    <property type="match status" value="1"/>
</dbReference>
<name>A0A8C4EM79_DICLA</name>
<evidence type="ECO:0000256" key="1">
    <source>
        <dbReference type="ARBA" id="ARBA00004613"/>
    </source>
</evidence>
<evidence type="ECO:0000256" key="3">
    <source>
        <dbReference type="ARBA" id="ARBA00022536"/>
    </source>
</evidence>
<dbReference type="PROSITE" id="PS00022">
    <property type="entry name" value="EGF_1"/>
    <property type="match status" value="1"/>
</dbReference>
<organism evidence="20 21">
    <name type="scientific">Dicentrarchus labrax</name>
    <name type="common">European seabass</name>
    <name type="synonym">Morone labrax</name>
    <dbReference type="NCBI Taxonomy" id="13489"/>
    <lineage>
        <taxon>Eukaryota</taxon>
        <taxon>Metazoa</taxon>
        <taxon>Chordata</taxon>
        <taxon>Craniata</taxon>
        <taxon>Vertebrata</taxon>
        <taxon>Euteleostomi</taxon>
        <taxon>Actinopterygii</taxon>
        <taxon>Neopterygii</taxon>
        <taxon>Teleostei</taxon>
        <taxon>Neoteleostei</taxon>
        <taxon>Acanthomorphata</taxon>
        <taxon>Eupercaria</taxon>
        <taxon>Moronidae</taxon>
        <taxon>Dicentrarchus</taxon>
    </lineage>
</organism>
<protein>
    <recommendedName>
        <fullName evidence="10">Inactive serine protease PAMR1</fullName>
    </recommendedName>
    <alternativeName>
        <fullName evidence="12">Peptidase domain-containing protein associated with muscle regeneration 1</fullName>
    </alternativeName>
    <alternativeName>
        <fullName evidence="11">Regeneration-associated muscle protease homolog</fullName>
    </alternativeName>
</protein>
<dbReference type="InterPro" id="IPR051659">
    <property type="entry name" value="Serine_Protease_S1-Domain"/>
</dbReference>
<dbReference type="GO" id="GO:0005576">
    <property type="term" value="C:extracellular region"/>
    <property type="evidence" value="ECO:0007669"/>
    <property type="project" value="UniProtKB-SubCell"/>
</dbReference>
<evidence type="ECO:0000256" key="10">
    <source>
        <dbReference type="ARBA" id="ARBA00040464"/>
    </source>
</evidence>
<feature type="disulfide bond" evidence="14">
    <location>
        <begin position="357"/>
        <end position="384"/>
    </location>
</feature>
<dbReference type="SMART" id="SM00032">
    <property type="entry name" value="CCP"/>
    <property type="match status" value="4"/>
</dbReference>
<dbReference type="CDD" id="cd00054">
    <property type="entry name" value="EGF_CA"/>
    <property type="match status" value="1"/>
</dbReference>
<keyword evidence="14" id="KW-0768">Sushi</keyword>
<keyword evidence="8" id="KW-0325">Glycoprotein</keyword>
<feature type="domain" description="Sushi" evidence="19">
    <location>
        <begin position="329"/>
        <end position="386"/>
    </location>
</feature>
<dbReference type="AlphaFoldDB" id="A0A8C4EM79"/>
<dbReference type="SUPFAM" id="SSF49854">
    <property type="entry name" value="Spermadhesin, CUB domain"/>
    <property type="match status" value="1"/>
</dbReference>
<dbReference type="CDD" id="cd00041">
    <property type="entry name" value="CUB"/>
    <property type="match status" value="1"/>
</dbReference>
<evidence type="ECO:0000259" key="18">
    <source>
        <dbReference type="PROSITE" id="PS50240"/>
    </source>
</evidence>
<dbReference type="Ensembl" id="ENSDLAT00005019988.2">
    <property type="protein sequence ID" value="ENSDLAP00005018542.2"/>
    <property type="gene ID" value="ENSDLAG00005008851.2"/>
</dbReference>
<feature type="domain" description="Sushi" evidence="19">
    <location>
        <begin position="744"/>
        <end position="801"/>
    </location>
</feature>
<comment type="caution">
    <text evidence="13">Lacks conserved residue(s) required for the propagation of feature annotation.</text>
</comment>
<dbReference type="InterPro" id="IPR000436">
    <property type="entry name" value="Sushi_SCR_CCP_dom"/>
</dbReference>
<evidence type="ECO:0000256" key="7">
    <source>
        <dbReference type="ARBA" id="ARBA00023157"/>
    </source>
</evidence>
<evidence type="ECO:0000259" key="17">
    <source>
        <dbReference type="PROSITE" id="PS50026"/>
    </source>
</evidence>
<evidence type="ECO:0000259" key="19">
    <source>
        <dbReference type="PROSITE" id="PS50923"/>
    </source>
</evidence>
<dbReference type="GeneTree" id="ENSGT00940000154234"/>
<dbReference type="InterPro" id="IPR043504">
    <property type="entry name" value="Peptidase_S1_PA_chymotrypsin"/>
</dbReference>
<evidence type="ECO:0000313" key="20">
    <source>
        <dbReference type="Ensembl" id="ENSDLAP00005018542.2"/>
    </source>
</evidence>
<dbReference type="FunFam" id="2.10.25.10:FF:000063">
    <property type="entry name" value="Slit guidance ligand 2"/>
    <property type="match status" value="1"/>
</dbReference>
<dbReference type="PROSITE" id="PS01180">
    <property type="entry name" value="CUB"/>
    <property type="match status" value="1"/>
</dbReference>
<dbReference type="Gene3D" id="2.10.70.10">
    <property type="entry name" value="Complement Module, domain 1"/>
    <property type="match status" value="4"/>
</dbReference>
<comment type="function">
    <text evidence="9">May play a role in regeneration of skeletal muscle.</text>
</comment>
<evidence type="ECO:0000256" key="2">
    <source>
        <dbReference type="ARBA" id="ARBA00022525"/>
    </source>
</evidence>
<keyword evidence="6" id="KW-0677">Repeat</keyword>
<feature type="domain" description="CUB" evidence="16">
    <location>
        <begin position="182"/>
        <end position="290"/>
    </location>
</feature>
<evidence type="ECO:0000256" key="8">
    <source>
        <dbReference type="ARBA" id="ARBA00023180"/>
    </source>
</evidence>
<dbReference type="SMART" id="SM00181">
    <property type="entry name" value="EGF"/>
    <property type="match status" value="2"/>
</dbReference>
<sequence length="1201" mass="132878">MESPPSDSLSCDVSWVQKVNRVPDCSMLSAGRRLQLGQTHGGTHTIRWTSTFISGKEGWFLFFSLFILVSLPQGTAWPYDYRYLYNHCPGPEWNVMCRGCCEYDVIRCKCPLQGTPVGYAVPCCRNAINECDPCIIHPGCSIFENCKRCNNGTWGPRDDFFINGKYCAECRPGWSGGDCMKCGGVIRKRQGHLVLESYPNNARCEWTIQVDRPFTIDLRFMMLSLEFHQSCRYDYVEVRDGDSINSRVIGRFCGSSRPAPVQSSGNSLHILFVSDGYKNFDGFFATFQESSACSSSPCLHDGTCILDSSYTYHCACLAGYTGKRCENVVGCHRPPVPTHGSTEGLFHHSGARITFRCDPGFELRGFRSAICLSDGTWSAPAPECVPVERVCTLPPKPTHGDHFLVYGPNDVLIALQYLCHQPFELSGNSQRTCLPNNTWSGTPPVCTQVNNTLTEAEKDKDKAKETETHTYSDKDISKTKEKGQENTAGKKESAGGEDINTGHENTTAVNREDKYTGTIPEKTAAEGGNEGEPEGENTGSENPTGGSKDKVDSKGSDNNLNTVEKKEPEVAKPPEKTEGSPETKLETGKTDITEIVVIKDKGQEEKERKEEQVNGKKDPDKVGPNDTKLRTVIAEGENTVEIFKVEITKNDTVMYDTKDAKKENNSIGSPEPGRKIIPTRVNNTQYTMYRAGGEGSGKPKQKPTIKEDKTEKDPAEKTKEELEKEREQEEKEKEKEANQSFAEKGCPPLPRLYHGYHRLVPGVEPETVEFFCNHSYALSGDTRRTCQPDGTWGGKQPLCVRACREPKVSELVKHRVLPPQAPFRKTPVHKLYSSGLGRQLQSDSPTKGPPVLFHLPQGFHHLYTHIEYECASTFYQHSGSSRRTCLKTGKWSGRHVSCSPVCGKHPTFDPERPAEAHWPWLAAIYRRSTNGAQTKVTKADSQAGSLKSNDGAGTGNHDQASDWQLVCSGALVNQRSVVVAAHCVTELGKVYPLDAAKIKVVVGKHYRDDHRDSKGLQHLRVASIAVHANYDPHILDSDMAVVKLLDKARIGEKVLPLCLSDSQGEDVTSEQGLVMGWSPLPDSNLGRDEKARVGLVHLADIVPCEQQYARNGVPVSVTDNMLCASQKPDYGPSNICPSDTGGILVLPALSESQTGNNRKPSLWRLLGLVSFGYDQGECDPDLYTVYTHVGNFKDWIESHMK</sequence>
<feature type="disulfide bond" evidence="14">
    <location>
        <begin position="772"/>
        <end position="799"/>
    </location>
</feature>
<evidence type="ECO:0000256" key="5">
    <source>
        <dbReference type="ARBA" id="ARBA00022729"/>
    </source>
</evidence>
<feature type="compositionally biased region" description="Polar residues" evidence="15">
    <location>
        <begin position="932"/>
        <end position="948"/>
    </location>
</feature>
<evidence type="ECO:0000256" key="13">
    <source>
        <dbReference type="PROSITE-ProRule" id="PRU00076"/>
    </source>
</evidence>
<dbReference type="Pfam" id="PF00089">
    <property type="entry name" value="Trypsin"/>
    <property type="match status" value="1"/>
</dbReference>
<feature type="compositionally biased region" description="Basic and acidic residues" evidence="15">
    <location>
        <begin position="563"/>
        <end position="629"/>
    </location>
</feature>
<dbReference type="CDD" id="cd00190">
    <property type="entry name" value="Tryp_SPc"/>
    <property type="match status" value="1"/>
</dbReference>
<feature type="region of interest" description="Disordered" evidence="15">
    <location>
        <begin position="689"/>
        <end position="746"/>
    </location>
</feature>
<dbReference type="SMART" id="SM00020">
    <property type="entry name" value="Tryp_SPc"/>
    <property type="match status" value="1"/>
</dbReference>
<feature type="compositionally biased region" description="Basic and acidic residues" evidence="15">
    <location>
        <begin position="704"/>
        <end position="737"/>
    </location>
</feature>
<dbReference type="Pfam" id="PF00431">
    <property type="entry name" value="CUB"/>
    <property type="match status" value="1"/>
</dbReference>
<dbReference type="PROSITE" id="PS01186">
    <property type="entry name" value="EGF_2"/>
    <property type="match status" value="1"/>
</dbReference>
<dbReference type="PROSITE" id="PS50923">
    <property type="entry name" value="SUSHI"/>
    <property type="match status" value="3"/>
</dbReference>
<dbReference type="InterPro" id="IPR009003">
    <property type="entry name" value="Peptidase_S1_PA"/>
</dbReference>
<gene>
    <name evidence="20" type="primary">PAMR1</name>
</gene>
<evidence type="ECO:0000313" key="21">
    <source>
        <dbReference type="Proteomes" id="UP000694389"/>
    </source>
</evidence>
<dbReference type="Gene3D" id="2.10.25.10">
    <property type="entry name" value="Laminin"/>
    <property type="match status" value="1"/>
</dbReference>
<dbReference type="Proteomes" id="UP000694389">
    <property type="component" value="Unassembled WGS sequence"/>
</dbReference>
<dbReference type="InterPro" id="IPR000742">
    <property type="entry name" value="EGF"/>
</dbReference>
<dbReference type="SUPFAM" id="SSF57535">
    <property type="entry name" value="Complement control module/SCR domain"/>
    <property type="match status" value="3"/>
</dbReference>
<feature type="domain" description="Peptidase S1" evidence="18">
    <location>
        <begin position="901"/>
        <end position="1201"/>
    </location>
</feature>
<keyword evidence="7 13" id="KW-1015">Disulfide bond</keyword>